<reference evidence="2" key="1">
    <citation type="journal article" date="2023" name="Mol. Phylogenet. Evol.">
        <title>Genome-scale phylogeny and comparative genomics of the fungal order Sordariales.</title>
        <authorList>
            <person name="Hensen N."/>
            <person name="Bonometti L."/>
            <person name="Westerberg I."/>
            <person name="Brannstrom I.O."/>
            <person name="Guillou S."/>
            <person name="Cros-Aarteil S."/>
            <person name="Calhoun S."/>
            <person name="Haridas S."/>
            <person name="Kuo A."/>
            <person name="Mondo S."/>
            <person name="Pangilinan J."/>
            <person name="Riley R."/>
            <person name="LaButti K."/>
            <person name="Andreopoulos B."/>
            <person name="Lipzen A."/>
            <person name="Chen C."/>
            <person name="Yan M."/>
            <person name="Daum C."/>
            <person name="Ng V."/>
            <person name="Clum A."/>
            <person name="Steindorff A."/>
            <person name="Ohm R.A."/>
            <person name="Martin F."/>
            <person name="Silar P."/>
            <person name="Natvig D.O."/>
            <person name="Lalanne C."/>
            <person name="Gautier V."/>
            <person name="Ament-Velasquez S.L."/>
            <person name="Kruys A."/>
            <person name="Hutchinson M.I."/>
            <person name="Powell A.J."/>
            <person name="Barry K."/>
            <person name="Miller A.N."/>
            <person name="Grigoriev I.V."/>
            <person name="Debuchy R."/>
            <person name="Gladieux P."/>
            <person name="Hiltunen Thoren M."/>
            <person name="Johannesson H."/>
        </authorList>
    </citation>
    <scope>NUCLEOTIDE SEQUENCE</scope>
    <source>
        <strain evidence="2">FGSC 1904</strain>
    </source>
</reference>
<feature type="signal peptide" evidence="1">
    <location>
        <begin position="1"/>
        <end position="24"/>
    </location>
</feature>
<evidence type="ECO:0000313" key="2">
    <source>
        <dbReference type="EMBL" id="KAK3396785.1"/>
    </source>
</evidence>
<accession>A0AAE0PBF5</accession>
<keyword evidence="3" id="KW-1185">Reference proteome</keyword>
<reference evidence="2" key="2">
    <citation type="submission" date="2023-07" db="EMBL/GenBank/DDBJ databases">
        <authorList>
            <consortium name="Lawrence Berkeley National Laboratory"/>
            <person name="Haridas S."/>
            <person name="Hensen N."/>
            <person name="Bonometti L."/>
            <person name="Westerberg I."/>
            <person name="Brannstrom I.O."/>
            <person name="Guillou S."/>
            <person name="Cros-Aarteil S."/>
            <person name="Calhoun S."/>
            <person name="Kuo A."/>
            <person name="Mondo S."/>
            <person name="Pangilinan J."/>
            <person name="Riley R."/>
            <person name="LaButti K."/>
            <person name="Andreopoulos B."/>
            <person name="Lipzen A."/>
            <person name="Chen C."/>
            <person name="Yanf M."/>
            <person name="Daum C."/>
            <person name="Ng V."/>
            <person name="Clum A."/>
            <person name="Steindorff A."/>
            <person name="Ohm R."/>
            <person name="Martin F."/>
            <person name="Silar P."/>
            <person name="Natvig D."/>
            <person name="Lalanne C."/>
            <person name="Gautier V."/>
            <person name="Ament-velasquez S.L."/>
            <person name="Kruys A."/>
            <person name="Hutchinson M.I."/>
            <person name="Powell A.J."/>
            <person name="Barry K."/>
            <person name="Miller A.N."/>
            <person name="Grigoriev I.V."/>
            <person name="Debuchy R."/>
            <person name="Gladieux P."/>
            <person name="Thoren M.H."/>
            <person name="Johannesson H."/>
        </authorList>
    </citation>
    <scope>NUCLEOTIDE SEQUENCE</scope>
    <source>
        <strain evidence="2">FGSC 1904</strain>
    </source>
</reference>
<gene>
    <name evidence="2" type="ORF">B0T20DRAFT_414493</name>
</gene>
<dbReference type="Proteomes" id="UP001281003">
    <property type="component" value="Unassembled WGS sequence"/>
</dbReference>
<evidence type="ECO:0000256" key="1">
    <source>
        <dbReference type="SAM" id="SignalP"/>
    </source>
</evidence>
<comment type="caution">
    <text evidence="2">The sequence shown here is derived from an EMBL/GenBank/DDBJ whole genome shotgun (WGS) entry which is preliminary data.</text>
</comment>
<protein>
    <recommendedName>
        <fullName evidence="4">Ecp2 effector protein domain-containing protein</fullName>
    </recommendedName>
</protein>
<dbReference type="EMBL" id="JAUTDP010000008">
    <property type="protein sequence ID" value="KAK3396785.1"/>
    <property type="molecule type" value="Genomic_DNA"/>
</dbReference>
<dbReference type="AlphaFoldDB" id="A0AAE0PBF5"/>
<evidence type="ECO:0000313" key="3">
    <source>
        <dbReference type="Proteomes" id="UP001281003"/>
    </source>
</evidence>
<feature type="chain" id="PRO_5042079238" description="Ecp2 effector protein domain-containing protein" evidence="1">
    <location>
        <begin position="25"/>
        <end position="241"/>
    </location>
</feature>
<keyword evidence="1" id="KW-0732">Signal</keyword>
<name>A0AAE0PBF5_SORBR</name>
<evidence type="ECO:0008006" key="4">
    <source>
        <dbReference type="Google" id="ProtNLM"/>
    </source>
</evidence>
<proteinExistence type="predicted"/>
<sequence length="241" mass="26103">MMFNNLAFMLAAAASSLFLSQGNAAPAPTTSTTSFHTTERSELLLHVLPTRDTTGTRYSFSAWTDSIIANPSQALSPDQAVNAFLDSMKKNPGVDLVPPSTTWSKKEIFCETHWRPDISAKILDAATLIHRLITLGDVPCPVTIKTSNTTGLNLGVNFAQELDIYDVEGTAMLMPKGSGLAGQDPKNRGTCRSIARTTAVVMDKCTQLNGTVVGMVDYEVTSEEEKTGVFILRMPDDVTWP</sequence>
<organism evidence="2 3">
    <name type="scientific">Sordaria brevicollis</name>
    <dbReference type="NCBI Taxonomy" id="83679"/>
    <lineage>
        <taxon>Eukaryota</taxon>
        <taxon>Fungi</taxon>
        <taxon>Dikarya</taxon>
        <taxon>Ascomycota</taxon>
        <taxon>Pezizomycotina</taxon>
        <taxon>Sordariomycetes</taxon>
        <taxon>Sordariomycetidae</taxon>
        <taxon>Sordariales</taxon>
        <taxon>Sordariaceae</taxon>
        <taxon>Sordaria</taxon>
    </lineage>
</organism>